<name>A0ABS9RXA9_9GAMM</name>
<gene>
    <name evidence="1" type="ORF">MKP05_15410</name>
</gene>
<dbReference type="RefSeq" id="WP_240569137.1">
    <property type="nucleotide sequence ID" value="NZ_JAKVPY010000019.1"/>
</dbReference>
<dbReference type="Pfam" id="PF07963">
    <property type="entry name" value="N_methyl"/>
    <property type="match status" value="1"/>
</dbReference>
<evidence type="ECO:0000313" key="2">
    <source>
        <dbReference type="Proteomes" id="UP001202117"/>
    </source>
</evidence>
<comment type="caution">
    <text evidence="1">The sequence shown here is derived from an EMBL/GenBank/DDBJ whole genome shotgun (WGS) entry which is preliminary data.</text>
</comment>
<keyword evidence="2" id="KW-1185">Reference proteome</keyword>
<evidence type="ECO:0000313" key="1">
    <source>
        <dbReference type="EMBL" id="MCH4564493.1"/>
    </source>
</evidence>
<dbReference type="EMBL" id="JAKVPY010000019">
    <property type="protein sequence ID" value="MCH4564493.1"/>
    <property type="molecule type" value="Genomic_DNA"/>
</dbReference>
<sequence>MNNRSMNGFTLLEVLVALLVLSFGFLGVAAMHIKSMQAAHLSYQRSIATLAAQDAGERLWKELAENPPVCPTANTGDTWSVEWYGEWSQHLPGLVHDGSTISKNDCTYTITVEWQDDRFGGESVSNLVYVIRLPGDVS</sequence>
<dbReference type="InterPro" id="IPR012902">
    <property type="entry name" value="N_methyl_site"/>
</dbReference>
<accession>A0ABS9RXA9</accession>
<reference evidence="1 2" key="1">
    <citation type="submission" date="2022-02" db="EMBL/GenBank/DDBJ databases">
        <title>Halomonas fukangensis sp. nov., a halophilic bacterium isolated from a bulk soil of Kalidium foliatum at Fukang.</title>
        <authorList>
            <person name="Huang Y."/>
        </authorList>
    </citation>
    <scope>NUCLEOTIDE SEQUENCE [LARGE SCALE GENOMIC DNA]</scope>
    <source>
        <strain evidence="1 2">EGI 63088</strain>
    </source>
</reference>
<dbReference type="Proteomes" id="UP001202117">
    <property type="component" value="Unassembled WGS sequence"/>
</dbReference>
<dbReference type="NCBIfam" id="TIGR02532">
    <property type="entry name" value="IV_pilin_GFxxxE"/>
    <property type="match status" value="1"/>
</dbReference>
<protein>
    <submittedName>
        <fullName evidence="1">Prepilin-type N-terminal cleavage/methylation domain-containing protein</fullName>
    </submittedName>
</protein>
<organism evidence="1 2">
    <name type="scientific">Halomonas flagellata</name>
    <dbReference type="NCBI Taxonomy" id="2920385"/>
    <lineage>
        <taxon>Bacteria</taxon>
        <taxon>Pseudomonadati</taxon>
        <taxon>Pseudomonadota</taxon>
        <taxon>Gammaproteobacteria</taxon>
        <taxon>Oceanospirillales</taxon>
        <taxon>Halomonadaceae</taxon>
        <taxon>Halomonas</taxon>
    </lineage>
</organism>
<proteinExistence type="predicted"/>